<comment type="caution">
    <text evidence="3">The sequence shown here is derived from an EMBL/GenBank/DDBJ whole genome shotgun (WGS) entry which is preliminary data.</text>
</comment>
<feature type="domain" description="MaoC-like" evidence="2">
    <location>
        <begin position="12"/>
        <end position="119"/>
    </location>
</feature>
<name>A0A8I0EY36_9ACTN</name>
<evidence type="ECO:0000259" key="2">
    <source>
        <dbReference type="Pfam" id="PF01575"/>
    </source>
</evidence>
<dbReference type="EMBL" id="JACTVM010000005">
    <property type="protein sequence ID" value="MBC9227642.1"/>
    <property type="molecule type" value="Genomic_DNA"/>
</dbReference>
<dbReference type="InterPro" id="IPR039375">
    <property type="entry name" value="NodN-like"/>
</dbReference>
<dbReference type="SUPFAM" id="SSF54637">
    <property type="entry name" value="Thioesterase/thiol ester dehydrase-isomerase"/>
    <property type="match status" value="1"/>
</dbReference>
<evidence type="ECO:0000313" key="3">
    <source>
        <dbReference type="EMBL" id="MBC9227642.1"/>
    </source>
</evidence>
<evidence type="ECO:0000313" key="4">
    <source>
        <dbReference type="Proteomes" id="UP000620591"/>
    </source>
</evidence>
<proteinExistence type="inferred from homology"/>
<evidence type="ECO:0000256" key="1">
    <source>
        <dbReference type="ARBA" id="ARBA00005254"/>
    </source>
</evidence>
<accession>A0A8I0EY36</accession>
<dbReference type="CDD" id="cd03450">
    <property type="entry name" value="NodN"/>
    <property type="match status" value="1"/>
</dbReference>
<dbReference type="AlphaFoldDB" id="A0A8I0EY36"/>
<dbReference type="Pfam" id="PF01575">
    <property type="entry name" value="MaoC_dehydratas"/>
    <property type="match status" value="1"/>
</dbReference>
<comment type="similarity">
    <text evidence="1">Belongs to the enoyl-CoA hydratase/isomerase family.</text>
</comment>
<gene>
    <name evidence="3" type="ORF">IBG24_15090</name>
</gene>
<dbReference type="PANTHER" id="PTHR42993">
    <property type="entry name" value="MAOC-LIKE DEHYDRATASE DOMAIN-CONTAINING PROTEIN"/>
    <property type="match status" value="1"/>
</dbReference>
<dbReference type="RefSeq" id="WP_187770091.1">
    <property type="nucleotide sequence ID" value="NZ_JACTVM010000005.1"/>
</dbReference>
<dbReference type="Proteomes" id="UP000620591">
    <property type="component" value="Unassembled WGS sequence"/>
</dbReference>
<dbReference type="InterPro" id="IPR002539">
    <property type="entry name" value="MaoC-like_dom"/>
</dbReference>
<sequence>MRVFSGPEELKSAVGEEIGVSEWLEITQERVNLFAEATGDHQWIHVDPQAAADGPFGTTIAHGYLTLSLMVPFMLEIYRVENRKHAVNYGLNKVRFTSPVPVGSRLRGRLTLAGAEEVKGGGLQLTWSVTIEREGEDRPACIAENITRVYF</sequence>
<organism evidence="3 4">
    <name type="scientific">Aeromicrobium senzhongii</name>
    <dbReference type="NCBI Taxonomy" id="2663859"/>
    <lineage>
        <taxon>Bacteria</taxon>
        <taxon>Bacillati</taxon>
        <taxon>Actinomycetota</taxon>
        <taxon>Actinomycetes</taxon>
        <taxon>Propionibacteriales</taxon>
        <taxon>Nocardioidaceae</taxon>
        <taxon>Aeromicrobium</taxon>
    </lineage>
</organism>
<dbReference type="InterPro" id="IPR029069">
    <property type="entry name" value="HotDog_dom_sf"/>
</dbReference>
<protein>
    <submittedName>
        <fullName evidence="3">MaoC family dehydratase</fullName>
    </submittedName>
</protein>
<dbReference type="Gene3D" id="3.10.129.10">
    <property type="entry name" value="Hotdog Thioesterase"/>
    <property type="match status" value="1"/>
</dbReference>
<reference evidence="3" key="1">
    <citation type="submission" date="2020-09" db="EMBL/GenBank/DDBJ databases">
        <title>Novel species in genus Aeromicrobium.</title>
        <authorList>
            <person name="Zhang G."/>
        </authorList>
    </citation>
    <scope>NUCLEOTIDE SEQUENCE</scope>
    <source>
        <strain evidence="3">Zg-636</strain>
    </source>
</reference>
<dbReference type="PANTHER" id="PTHR42993:SF1">
    <property type="entry name" value="MAOC-LIKE DEHYDRATASE DOMAIN-CONTAINING PROTEIN"/>
    <property type="match status" value="1"/>
</dbReference>